<sequence length="494" mass="55965">MNSAASTDTPLTHQDELSWKVARAERFSVIVDAAEYFTIAKRAMLNAKHSVILVGWDFDARVHLQPGDKTVDGPDQIGRFLNWLADSRDDLDIRLLKWDLGMLRALGRGQTPLVVLDWLANKNVHLRLDGAHPRMAAHHMKLLVIDDVLAFCGGIDMTQGRWDTREHRPGDKRRRSAWGSKLGPWHDATTCISGPAARVFGDLARERWRRATGEERTPPPQAPELWDDELSVDFTDVDLAIARTMAAYEDYPQVTEIEKLTLRIIERAKKTLYIESQYLASRHIAEAIAKRLRDPDGPEVVLINPDTADGWLEAKAMDSARILLLHMLREADIYDRFRAYYPINAAGEPIYVHAKIMIADDEMMKIGSANLNNRSQGYDTECDLMLEAAAQKEPSKVRDGIRRRRHDLIAEHLAISPSEIDSAIAEEASMVRAIERFNSNDRRLVPIPLRDLSPEEELIEETSLVDPERPGTPTDRLSDVWSRAAQMLRRAPQS</sequence>
<evidence type="ECO:0000256" key="8">
    <source>
        <dbReference type="ARBA" id="ARBA00023098"/>
    </source>
</evidence>
<dbReference type="EMBL" id="BMZE01000002">
    <property type="protein sequence ID" value="GHA26171.1"/>
    <property type="molecule type" value="Genomic_DNA"/>
</dbReference>
<evidence type="ECO:0000256" key="5">
    <source>
        <dbReference type="ARBA" id="ARBA00022525"/>
    </source>
</evidence>
<comment type="function">
    <text evidence="2">Could be a virulence factor.</text>
</comment>
<dbReference type="CDD" id="cd09143">
    <property type="entry name" value="PLDc_vPLD1_2_like_bac_2"/>
    <property type="match status" value="1"/>
</dbReference>
<proteinExistence type="predicted"/>
<keyword evidence="6" id="KW-0677">Repeat</keyword>
<dbReference type="InterPro" id="IPR015679">
    <property type="entry name" value="PLipase_D_fam"/>
</dbReference>
<dbReference type="GO" id="GO:0009395">
    <property type="term" value="P:phospholipid catabolic process"/>
    <property type="evidence" value="ECO:0007669"/>
    <property type="project" value="TreeGrafter"/>
</dbReference>
<dbReference type="PANTHER" id="PTHR18896">
    <property type="entry name" value="PHOSPHOLIPASE D"/>
    <property type="match status" value="1"/>
</dbReference>
<dbReference type="Gene3D" id="3.30.870.10">
    <property type="entry name" value="Endonuclease Chain A"/>
    <property type="match status" value="2"/>
</dbReference>
<comment type="caution">
    <text evidence="11">The sequence shown here is derived from an EMBL/GenBank/DDBJ whole genome shotgun (WGS) entry which is preliminary data.</text>
</comment>
<evidence type="ECO:0000256" key="6">
    <source>
        <dbReference type="ARBA" id="ARBA00022737"/>
    </source>
</evidence>
<dbReference type="InterPro" id="IPR025202">
    <property type="entry name" value="PLD-like_dom"/>
</dbReference>
<evidence type="ECO:0000313" key="12">
    <source>
        <dbReference type="Proteomes" id="UP000646579"/>
    </source>
</evidence>
<comment type="subcellular location">
    <subcellularLocation>
        <location evidence="3">Secreted</location>
    </subcellularLocation>
</comment>
<accession>A0A918S6Z9</accession>
<keyword evidence="12" id="KW-1185">Reference proteome</keyword>
<keyword evidence="8" id="KW-0443">Lipid metabolism</keyword>
<feature type="domain" description="PLD phosphodiesterase" evidence="10">
    <location>
        <begin position="348"/>
        <end position="375"/>
    </location>
</feature>
<evidence type="ECO:0000313" key="11">
    <source>
        <dbReference type="EMBL" id="GHA26171.1"/>
    </source>
</evidence>
<evidence type="ECO:0000256" key="1">
    <source>
        <dbReference type="ARBA" id="ARBA00000798"/>
    </source>
</evidence>
<reference evidence="11" key="2">
    <citation type="submission" date="2020-09" db="EMBL/GenBank/DDBJ databases">
        <authorList>
            <person name="Sun Q."/>
            <person name="Kim S."/>
        </authorList>
    </citation>
    <scope>NUCLEOTIDE SEQUENCE</scope>
    <source>
        <strain evidence="11">KCTC 32437</strain>
    </source>
</reference>
<dbReference type="PANTHER" id="PTHR18896:SF76">
    <property type="entry name" value="PHOSPHOLIPASE"/>
    <property type="match status" value="1"/>
</dbReference>
<dbReference type="AlphaFoldDB" id="A0A918S6Z9"/>
<dbReference type="PROSITE" id="PS50035">
    <property type="entry name" value="PLD"/>
    <property type="match status" value="2"/>
</dbReference>
<evidence type="ECO:0000256" key="7">
    <source>
        <dbReference type="ARBA" id="ARBA00022801"/>
    </source>
</evidence>
<evidence type="ECO:0000259" key="10">
    <source>
        <dbReference type="PROSITE" id="PS50035"/>
    </source>
</evidence>
<dbReference type="InterPro" id="IPR001736">
    <property type="entry name" value="PLipase_D/transphosphatidylase"/>
</dbReference>
<keyword evidence="7" id="KW-0378">Hydrolase</keyword>
<evidence type="ECO:0000256" key="2">
    <source>
        <dbReference type="ARBA" id="ARBA00003145"/>
    </source>
</evidence>
<keyword evidence="5" id="KW-0964">Secreted</keyword>
<feature type="domain" description="PLD phosphodiesterase" evidence="10">
    <location>
        <begin position="134"/>
        <end position="161"/>
    </location>
</feature>
<dbReference type="Pfam" id="PF13091">
    <property type="entry name" value="PLDc_2"/>
    <property type="match status" value="1"/>
</dbReference>
<comment type="catalytic activity">
    <reaction evidence="1">
        <text>a 1,2-diacyl-sn-glycero-3-phosphocholine + H2O = a 1,2-diacyl-sn-glycero-3-phosphate + choline + H(+)</text>
        <dbReference type="Rhea" id="RHEA:14445"/>
        <dbReference type="ChEBI" id="CHEBI:15354"/>
        <dbReference type="ChEBI" id="CHEBI:15377"/>
        <dbReference type="ChEBI" id="CHEBI:15378"/>
        <dbReference type="ChEBI" id="CHEBI:57643"/>
        <dbReference type="ChEBI" id="CHEBI:58608"/>
        <dbReference type="EC" id="3.1.4.4"/>
    </reaction>
</comment>
<dbReference type="SUPFAM" id="SSF56024">
    <property type="entry name" value="Phospholipase D/nuclease"/>
    <property type="match status" value="2"/>
</dbReference>
<dbReference type="GO" id="GO:0005576">
    <property type="term" value="C:extracellular region"/>
    <property type="evidence" value="ECO:0007669"/>
    <property type="project" value="UniProtKB-SubCell"/>
</dbReference>
<evidence type="ECO:0000256" key="4">
    <source>
        <dbReference type="ARBA" id="ARBA00018392"/>
    </source>
</evidence>
<reference evidence="11" key="1">
    <citation type="journal article" date="2014" name="Int. J. Syst. Evol. Microbiol.">
        <title>Complete genome sequence of Corynebacterium casei LMG S-19264T (=DSM 44701T), isolated from a smear-ripened cheese.</title>
        <authorList>
            <consortium name="US DOE Joint Genome Institute (JGI-PGF)"/>
            <person name="Walter F."/>
            <person name="Albersmeier A."/>
            <person name="Kalinowski J."/>
            <person name="Ruckert C."/>
        </authorList>
    </citation>
    <scope>NUCLEOTIDE SEQUENCE</scope>
    <source>
        <strain evidence="11">KCTC 32437</strain>
    </source>
</reference>
<evidence type="ECO:0000256" key="3">
    <source>
        <dbReference type="ARBA" id="ARBA00004613"/>
    </source>
</evidence>
<protein>
    <recommendedName>
        <fullName evidence="4">Phospholipase D</fullName>
    </recommendedName>
    <alternativeName>
        <fullName evidence="9">Choline phosphatase</fullName>
    </alternativeName>
</protein>
<dbReference type="RefSeq" id="WP_189425759.1">
    <property type="nucleotide sequence ID" value="NZ_BMZE01000002.1"/>
</dbReference>
<dbReference type="Proteomes" id="UP000646579">
    <property type="component" value="Unassembled WGS sequence"/>
</dbReference>
<dbReference type="SMART" id="SM00155">
    <property type="entry name" value="PLDc"/>
    <property type="match status" value="2"/>
</dbReference>
<gene>
    <name evidence="11" type="ORF">GCM10007989_22400</name>
</gene>
<organism evidence="11 12">
    <name type="scientific">Devosia pacifica</name>
    <dbReference type="NCBI Taxonomy" id="1335967"/>
    <lineage>
        <taxon>Bacteria</taxon>
        <taxon>Pseudomonadati</taxon>
        <taxon>Pseudomonadota</taxon>
        <taxon>Alphaproteobacteria</taxon>
        <taxon>Hyphomicrobiales</taxon>
        <taxon>Devosiaceae</taxon>
        <taxon>Devosia</taxon>
    </lineage>
</organism>
<name>A0A918S6Z9_9HYPH</name>
<dbReference type="GO" id="GO:0004630">
    <property type="term" value="F:phospholipase D activity"/>
    <property type="evidence" value="ECO:0007669"/>
    <property type="project" value="UniProtKB-EC"/>
</dbReference>
<evidence type="ECO:0000256" key="9">
    <source>
        <dbReference type="ARBA" id="ARBA00029594"/>
    </source>
</evidence>
<dbReference type="CDD" id="cd09140">
    <property type="entry name" value="PLDc_vPLD1_2_like_bac_1"/>
    <property type="match status" value="1"/>
</dbReference>